<reference evidence="2" key="1">
    <citation type="submission" date="2023-06" db="EMBL/GenBank/DDBJ databases">
        <title>Draft Genome Sequences of Representative Paenibacillus Polymyxa, Bacillus cereus, Fictibacillus sp., and Brevibacillus agri Strains Isolated from Amazonian Dark Earth.</title>
        <authorList>
            <person name="Pellegrinetti T.A."/>
            <person name="Cunha I.C.M."/>
            <person name="Chaves M.G."/>
            <person name="Freitas A.S."/>
            <person name="Silva A.V.R."/>
            <person name="Tsai S.M."/>
            <person name="Mendes L.W."/>
        </authorList>
    </citation>
    <scope>NUCLEOTIDE SEQUENCE</scope>
    <source>
        <strain evidence="2">CENA-BCM004</strain>
    </source>
</reference>
<dbReference type="SUPFAM" id="SSF53756">
    <property type="entry name" value="UDP-Glycosyltransferase/glycogen phosphorylase"/>
    <property type="match status" value="1"/>
</dbReference>
<gene>
    <name evidence="2" type="ORF">QYF49_11695</name>
</gene>
<dbReference type="InterPro" id="IPR001296">
    <property type="entry name" value="Glyco_trans_1"/>
</dbReference>
<name>A0ABT8E6X2_9BACL</name>
<dbReference type="EC" id="2.4.-.-" evidence="2"/>
<dbReference type="Proteomes" id="UP001168694">
    <property type="component" value="Unassembled WGS sequence"/>
</dbReference>
<evidence type="ECO:0000313" key="3">
    <source>
        <dbReference type="Proteomes" id="UP001168694"/>
    </source>
</evidence>
<dbReference type="RefSeq" id="WP_290399772.1">
    <property type="nucleotide sequence ID" value="NZ_JAUHLN010000002.1"/>
</dbReference>
<dbReference type="PANTHER" id="PTHR12526">
    <property type="entry name" value="GLYCOSYLTRANSFERASE"/>
    <property type="match status" value="1"/>
</dbReference>
<feature type="domain" description="Glycosyl transferase family 1" evidence="1">
    <location>
        <begin position="165"/>
        <end position="329"/>
    </location>
</feature>
<protein>
    <submittedName>
        <fullName evidence="2">Glycosyltransferase</fullName>
        <ecNumber evidence="2">2.4.-.-</ecNumber>
    </submittedName>
</protein>
<accession>A0ABT8E6X2</accession>
<sequence>MNILFVFYVPSGGVETLNRQRCLALKKVNINCHFLYYRKERELVNNHYAPAFITDDDKEIKKILSAGNYRAIIITSDYKALRRFRELGYKGKLFLEIQGYGPKDVARAELLKAVPFVTTYGNGLLNPKTPHIEKLFDEFYPSFPKFSFNNCFDTIRFRYQPLPVNSHPIIGWIGRIEDNKNWREFLQIGHELMRHKPTIQLYMFEDPTLSTPTEREEFQQLIKRLNLQSNLTLHANIPNDQMADYFSIIGDSGGFLCSTSKVEGAPYSVLEAMTCKCPILTTDSDGVRSSIIHNQTGKYYTLGNIAEAVREAKELMTDLILRENIRSTALTHVRTHFSPEQYSRHFIDMLEAD</sequence>
<dbReference type="Gene3D" id="3.40.50.2000">
    <property type="entry name" value="Glycogen Phosphorylase B"/>
    <property type="match status" value="1"/>
</dbReference>
<dbReference type="Pfam" id="PF00534">
    <property type="entry name" value="Glycos_transf_1"/>
    <property type="match status" value="1"/>
</dbReference>
<dbReference type="PANTHER" id="PTHR12526:SF630">
    <property type="entry name" value="GLYCOSYLTRANSFERASE"/>
    <property type="match status" value="1"/>
</dbReference>
<dbReference type="CDD" id="cd03801">
    <property type="entry name" value="GT4_PimA-like"/>
    <property type="match status" value="1"/>
</dbReference>
<dbReference type="GO" id="GO:0016757">
    <property type="term" value="F:glycosyltransferase activity"/>
    <property type="evidence" value="ECO:0007669"/>
    <property type="project" value="UniProtKB-KW"/>
</dbReference>
<evidence type="ECO:0000313" key="2">
    <source>
        <dbReference type="EMBL" id="MDN4073664.1"/>
    </source>
</evidence>
<comment type="caution">
    <text evidence="2">The sequence shown here is derived from an EMBL/GenBank/DDBJ whole genome shotgun (WGS) entry which is preliminary data.</text>
</comment>
<keyword evidence="2" id="KW-0328">Glycosyltransferase</keyword>
<evidence type="ECO:0000259" key="1">
    <source>
        <dbReference type="Pfam" id="PF00534"/>
    </source>
</evidence>
<keyword evidence="3" id="KW-1185">Reference proteome</keyword>
<keyword evidence="2" id="KW-0808">Transferase</keyword>
<proteinExistence type="predicted"/>
<organism evidence="2 3">
    <name type="scientific">Fictibacillus terranigra</name>
    <dbReference type="NCBI Taxonomy" id="3058424"/>
    <lineage>
        <taxon>Bacteria</taxon>
        <taxon>Bacillati</taxon>
        <taxon>Bacillota</taxon>
        <taxon>Bacilli</taxon>
        <taxon>Bacillales</taxon>
        <taxon>Fictibacillaceae</taxon>
        <taxon>Fictibacillus</taxon>
    </lineage>
</organism>
<dbReference type="EMBL" id="JAUHLN010000002">
    <property type="protein sequence ID" value="MDN4073664.1"/>
    <property type="molecule type" value="Genomic_DNA"/>
</dbReference>